<dbReference type="PROSITE" id="PS50928">
    <property type="entry name" value="ABC_TM1"/>
    <property type="match status" value="1"/>
</dbReference>
<dbReference type="GO" id="GO:0043190">
    <property type="term" value="C:ATP-binding cassette (ABC) transporter complex"/>
    <property type="evidence" value="ECO:0007669"/>
    <property type="project" value="InterPro"/>
</dbReference>
<proteinExistence type="inferred from homology"/>
<evidence type="ECO:0000256" key="8">
    <source>
        <dbReference type="RuleBase" id="RU363032"/>
    </source>
</evidence>
<accession>A0A212QNI5</accession>
<comment type="similarity">
    <text evidence="2">Belongs to the binding-protein-dependent transport system permease family. HisMQ subfamily.</text>
</comment>
<evidence type="ECO:0000313" key="10">
    <source>
        <dbReference type="EMBL" id="SNB60791.1"/>
    </source>
</evidence>
<dbReference type="CDD" id="cd06261">
    <property type="entry name" value="TM_PBP2"/>
    <property type="match status" value="1"/>
</dbReference>
<dbReference type="InterPro" id="IPR010065">
    <property type="entry name" value="AA_ABC_transptr_permease_3TM"/>
</dbReference>
<evidence type="ECO:0000313" key="11">
    <source>
        <dbReference type="Proteomes" id="UP000197065"/>
    </source>
</evidence>
<dbReference type="PANTHER" id="PTHR30614:SF41">
    <property type="entry name" value="INNER MEMBRANE AMINO-ACID ABC TRANSPORTER PERMEASE PROTEIN YHDY"/>
    <property type="match status" value="1"/>
</dbReference>
<dbReference type="OrthoDB" id="9771188at2"/>
<feature type="transmembrane region" description="Helical" evidence="8">
    <location>
        <begin position="205"/>
        <end position="225"/>
    </location>
</feature>
<evidence type="ECO:0000256" key="6">
    <source>
        <dbReference type="ARBA" id="ARBA00022989"/>
    </source>
</evidence>
<keyword evidence="3 8" id="KW-0813">Transport</keyword>
<dbReference type="InterPro" id="IPR035906">
    <property type="entry name" value="MetI-like_sf"/>
</dbReference>
<dbReference type="RefSeq" id="WP_088559943.1">
    <property type="nucleotide sequence ID" value="NZ_FYEH01000002.1"/>
</dbReference>
<feature type="transmembrane region" description="Helical" evidence="8">
    <location>
        <begin position="327"/>
        <end position="346"/>
    </location>
</feature>
<keyword evidence="11" id="KW-1185">Reference proteome</keyword>
<feature type="transmembrane region" description="Helical" evidence="8">
    <location>
        <begin position="102"/>
        <end position="119"/>
    </location>
</feature>
<feature type="transmembrane region" description="Helical" evidence="8">
    <location>
        <begin position="164"/>
        <end position="184"/>
    </location>
</feature>
<evidence type="ECO:0000256" key="7">
    <source>
        <dbReference type="ARBA" id="ARBA00023136"/>
    </source>
</evidence>
<keyword evidence="5 8" id="KW-0812">Transmembrane</keyword>
<comment type="subcellular location">
    <subcellularLocation>
        <location evidence="1">Cell inner membrane</location>
        <topology evidence="1">Multi-pass membrane protein</topology>
    </subcellularLocation>
    <subcellularLocation>
        <location evidence="8">Cell membrane</location>
        <topology evidence="8">Multi-pass membrane protein</topology>
    </subcellularLocation>
</comment>
<protein>
    <submittedName>
        <fullName evidence="10">Amino acid ABC transporter membrane protein 2, PAAT family</fullName>
    </submittedName>
</protein>
<evidence type="ECO:0000256" key="1">
    <source>
        <dbReference type="ARBA" id="ARBA00004429"/>
    </source>
</evidence>
<dbReference type="Pfam" id="PF00528">
    <property type="entry name" value="BPD_transp_1"/>
    <property type="match status" value="1"/>
</dbReference>
<organism evidence="10 11">
    <name type="scientific">Arboricoccus pini</name>
    <dbReference type="NCBI Taxonomy" id="1963835"/>
    <lineage>
        <taxon>Bacteria</taxon>
        <taxon>Pseudomonadati</taxon>
        <taxon>Pseudomonadota</taxon>
        <taxon>Alphaproteobacteria</taxon>
        <taxon>Geminicoccales</taxon>
        <taxon>Geminicoccaceae</taxon>
        <taxon>Arboricoccus</taxon>
    </lineage>
</organism>
<evidence type="ECO:0000256" key="2">
    <source>
        <dbReference type="ARBA" id="ARBA00010072"/>
    </source>
</evidence>
<dbReference type="GO" id="GO:0006865">
    <property type="term" value="P:amino acid transport"/>
    <property type="evidence" value="ECO:0007669"/>
    <property type="project" value="TreeGrafter"/>
</dbReference>
<keyword evidence="7 8" id="KW-0472">Membrane</keyword>
<dbReference type="EMBL" id="FYEH01000002">
    <property type="protein sequence ID" value="SNB60791.1"/>
    <property type="molecule type" value="Genomic_DNA"/>
</dbReference>
<gene>
    <name evidence="10" type="ORF">SAMN07250955_10257</name>
</gene>
<feature type="domain" description="ABC transmembrane type-1" evidence="9">
    <location>
        <begin position="160"/>
        <end position="349"/>
    </location>
</feature>
<sequence length="368" mass="40647">MQQVDHLTTTPEAPPRGSSGAFVWVRKNLFGSIFSSILTLVICGLIIWFVPSLVEWALIKAVWPGAGADACRAASGEGACWAVIGDKWRLIIFGRYPFDEHWRPTLAMLVLMGTVLVSCDRRFWSARLIVVWILGMLVFLWLMGGGFGLTSVPTGLWGGLPLTMMLAFFGMVVAFPLAILLALGRRSSLPLIKVVSVVYIELIRGVPLISLLFMGSFLLPLFMPAGTTIDAVLRAQIAIILFQAAYLAETIRGGLQALPKGQSEAADALALGYWKTQLLIVLPQALKISIPPIVGSLISLFKDTSLVAIVSLSDLLLSMRQAMGDPVWRPFFVEAFLFIMLIYWAFCFSMSKYSQYLERTLETGHRRR</sequence>
<feature type="transmembrane region" description="Helical" evidence="8">
    <location>
        <begin position="29"/>
        <end position="50"/>
    </location>
</feature>
<name>A0A212QNI5_9PROT</name>
<reference evidence="10 11" key="1">
    <citation type="submission" date="2017-06" db="EMBL/GenBank/DDBJ databases">
        <authorList>
            <person name="Kim H.J."/>
            <person name="Triplett B.A."/>
        </authorList>
    </citation>
    <scope>NUCLEOTIDE SEQUENCE [LARGE SCALE GENOMIC DNA]</scope>
    <source>
        <strain evidence="10 11">B29T1</strain>
    </source>
</reference>
<evidence type="ECO:0000256" key="5">
    <source>
        <dbReference type="ARBA" id="ARBA00022692"/>
    </source>
</evidence>
<evidence type="ECO:0000256" key="4">
    <source>
        <dbReference type="ARBA" id="ARBA00022475"/>
    </source>
</evidence>
<dbReference type="GO" id="GO:0022857">
    <property type="term" value="F:transmembrane transporter activity"/>
    <property type="evidence" value="ECO:0007669"/>
    <property type="project" value="InterPro"/>
</dbReference>
<dbReference type="PANTHER" id="PTHR30614">
    <property type="entry name" value="MEMBRANE COMPONENT OF AMINO ACID ABC TRANSPORTER"/>
    <property type="match status" value="1"/>
</dbReference>
<feature type="transmembrane region" description="Helical" evidence="8">
    <location>
        <begin position="126"/>
        <end position="144"/>
    </location>
</feature>
<dbReference type="Proteomes" id="UP000197065">
    <property type="component" value="Unassembled WGS sequence"/>
</dbReference>
<dbReference type="AlphaFoldDB" id="A0A212QNI5"/>
<dbReference type="NCBIfam" id="TIGR01726">
    <property type="entry name" value="HEQRo_perm_3TM"/>
    <property type="match status" value="1"/>
</dbReference>
<dbReference type="SUPFAM" id="SSF161098">
    <property type="entry name" value="MetI-like"/>
    <property type="match status" value="1"/>
</dbReference>
<evidence type="ECO:0000259" key="9">
    <source>
        <dbReference type="PROSITE" id="PS50928"/>
    </source>
</evidence>
<keyword evidence="6 8" id="KW-1133">Transmembrane helix</keyword>
<dbReference type="Gene3D" id="1.10.3720.10">
    <property type="entry name" value="MetI-like"/>
    <property type="match status" value="1"/>
</dbReference>
<dbReference type="InterPro" id="IPR043429">
    <property type="entry name" value="ArtM/GltK/GlnP/TcyL/YhdX-like"/>
</dbReference>
<evidence type="ECO:0000256" key="3">
    <source>
        <dbReference type="ARBA" id="ARBA00022448"/>
    </source>
</evidence>
<dbReference type="InterPro" id="IPR000515">
    <property type="entry name" value="MetI-like"/>
</dbReference>
<keyword evidence="4" id="KW-1003">Cell membrane</keyword>